<feature type="region of interest" description="Disordered" evidence="5">
    <location>
        <begin position="1260"/>
        <end position="1299"/>
    </location>
</feature>
<feature type="compositionally biased region" description="Polar residues" evidence="5">
    <location>
        <begin position="1059"/>
        <end position="1076"/>
    </location>
</feature>
<keyword evidence="6" id="KW-0472">Membrane</keyword>
<dbReference type="EMBL" id="QWIR01000004">
    <property type="protein sequence ID" value="RMY95931.1"/>
    <property type="molecule type" value="Genomic_DNA"/>
</dbReference>
<dbReference type="Proteomes" id="UP000268823">
    <property type="component" value="Unassembled WGS sequence"/>
</dbReference>
<evidence type="ECO:0000313" key="7">
    <source>
        <dbReference type="EMBL" id="RMY95931.1"/>
    </source>
</evidence>
<evidence type="ECO:0000256" key="6">
    <source>
        <dbReference type="SAM" id="Phobius"/>
    </source>
</evidence>
<feature type="compositionally biased region" description="Low complexity" evidence="5">
    <location>
        <begin position="893"/>
        <end position="903"/>
    </location>
</feature>
<feature type="compositionally biased region" description="Basic and acidic residues" evidence="5">
    <location>
        <begin position="115"/>
        <end position="130"/>
    </location>
</feature>
<feature type="region of interest" description="Disordered" evidence="5">
    <location>
        <begin position="769"/>
        <end position="828"/>
    </location>
</feature>
<evidence type="ECO:0000256" key="1">
    <source>
        <dbReference type="ARBA" id="ARBA00012346"/>
    </source>
</evidence>
<feature type="compositionally biased region" description="Basic and acidic residues" evidence="5">
    <location>
        <begin position="504"/>
        <end position="514"/>
    </location>
</feature>
<accession>A0A3M7G5L1</accession>
<feature type="region of interest" description="Disordered" evidence="5">
    <location>
        <begin position="1138"/>
        <end position="1196"/>
    </location>
</feature>
<feature type="compositionally biased region" description="Polar residues" evidence="5">
    <location>
        <begin position="859"/>
        <end position="870"/>
    </location>
</feature>
<feature type="compositionally biased region" description="Polar residues" evidence="5">
    <location>
        <begin position="597"/>
        <end position="614"/>
    </location>
</feature>
<feature type="compositionally biased region" description="Low complexity" evidence="5">
    <location>
        <begin position="1002"/>
        <end position="1012"/>
    </location>
</feature>
<dbReference type="PANTHER" id="PTHR12935">
    <property type="entry name" value="GAMMA-GLUTAMYLCYCLOTRANSFERASE"/>
    <property type="match status" value="1"/>
</dbReference>
<dbReference type="GO" id="GO:0003839">
    <property type="term" value="F:gamma-glutamylcyclotransferase activity"/>
    <property type="evidence" value="ECO:0007669"/>
    <property type="project" value="UniProtKB-EC"/>
</dbReference>
<feature type="region of interest" description="Disordered" evidence="5">
    <location>
        <begin position="214"/>
        <end position="236"/>
    </location>
</feature>
<feature type="region of interest" description="Disordered" evidence="5">
    <location>
        <begin position="109"/>
        <end position="143"/>
    </location>
</feature>
<feature type="active site" description="Proton acceptor" evidence="3">
    <location>
        <position position="173"/>
    </location>
</feature>
<evidence type="ECO:0000256" key="2">
    <source>
        <dbReference type="ARBA" id="ARBA00023239"/>
    </source>
</evidence>
<dbReference type="PANTHER" id="PTHR12935:SF0">
    <property type="entry name" value="GAMMA-GLUTAMYLCYCLOTRANSFERASE"/>
    <property type="match status" value="1"/>
</dbReference>
<feature type="transmembrane region" description="Helical" evidence="6">
    <location>
        <begin position="283"/>
        <end position="303"/>
    </location>
</feature>
<feature type="region of interest" description="Disordered" evidence="5">
    <location>
        <begin position="855"/>
        <end position="903"/>
    </location>
</feature>
<evidence type="ECO:0000256" key="5">
    <source>
        <dbReference type="SAM" id="MobiDB-lite"/>
    </source>
</evidence>
<feature type="compositionally biased region" description="Polar residues" evidence="5">
    <location>
        <begin position="479"/>
        <end position="488"/>
    </location>
</feature>
<feature type="compositionally biased region" description="Polar residues" evidence="5">
    <location>
        <begin position="1089"/>
        <end position="1109"/>
    </location>
</feature>
<feature type="compositionally biased region" description="Polar residues" evidence="5">
    <location>
        <begin position="516"/>
        <end position="541"/>
    </location>
</feature>
<feature type="compositionally biased region" description="Polar residues" evidence="5">
    <location>
        <begin position="1283"/>
        <end position="1299"/>
    </location>
</feature>
<comment type="caution">
    <text evidence="7">The sequence shown here is derived from an EMBL/GenBank/DDBJ whole genome shotgun (WGS) entry which is preliminary data.</text>
</comment>
<keyword evidence="6" id="KW-0812">Transmembrane</keyword>
<feature type="region of interest" description="Disordered" evidence="5">
    <location>
        <begin position="985"/>
        <end position="1121"/>
    </location>
</feature>
<evidence type="ECO:0000256" key="4">
    <source>
        <dbReference type="PIRSR" id="PIRSR617939-2"/>
    </source>
</evidence>
<feature type="region of interest" description="Disordered" evidence="5">
    <location>
        <begin position="451"/>
        <end position="639"/>
    </location>
</feature>
<dbReference type="Gene3D" id="3.10.490.10">
    <property type="entry name" value="Gamma-glutamyl cyclotransferase-like"/>
    <property type="match status" value="1"/>
</dbReference>
<dbReference type="OrthoDB" id="2017317at2759"/>
<sequence>MDRQAVAVSELARVYRMARAQAHNKAPRPSDERLAKSLNDVALDAQEYLENATSKKESVLYLAYGSNLSNETFRGNRGIKPLSQINVQVPSLRLTFDLPGIPYAEPCFANSGSRDPVHDPTEPPTKDYTEKTPLLGAEGRPDEGYRKDRWHKGLIGVVYEVTPEDYAHIIATEGGGSSYHDILVDCHPFASDDPCLPVPQNPTTPSFKAHTLFAPATPPGEDPPRDGGRFQRPDTSYAQPSARYLKLITDGANECGLPFEYCDYLHSIHPYTMKGAKQRVGQFVFLTLWLPVVSFIFLMSPMFQDEHGRQPQWLREFSGAIFKAVWASYDSFFKPMFGDGERSIADGGDDVDDGENAVKTGRSLATRMSKSPIQPDVEKAELQIHRGVSKPVVKKSVGSRSNGSTQKTVLEVVPKTAQRILDASSTSKAPQNLSKVVQAGSSAAALRARREGCSPCDPAPKAQTTGVTGKPSKTAASGEKSTVESSRQPLRDCDRNTRLPTPKDLSDRSKDDVCGKQSNGLPNSLRSANQRQTKNPVSYNNPGKPRAYDCAKSSLRSVPGALKRPQPKTDRLKSSTAPVRGSTYRIRESSPGERAESQPNCTSGKPTVFENSNGAAVKPRTGRGASPRSQRQRLPASKEAHANGVQLLIGDQLECSARDHASNAVKTISVDSEARPQACLIAQKGQMSSRVHKTSSKPPSAYIEHQNEARPGESIEDFEKQVVAYSDRNRSSPVIMKPGSNDVAIVPRQLGQGKRPGASQQSAILLSDKCSSTPSDFGGSPPRTKTPAANDRQGPISMMRAPRTPAPVQSSPPLENVRLSKTPGTGLTATSRKANIISFGDTGPRNQGSILMKTAPGSAWTNRSEKSSSPPWALGAGSGRVSIPDRRSQKPPTTSSVAASVRTSRTNCSSHSANVASTVDEALAGFFKETYAHAPSQWKALRSAHAPEMSEAGQEKQMSYLDDASANFDNHEDTIMFNNVAAQNPPARTESQLAMPPPPPKASKAGKSQPPALALNETLEVRKEDPSRAKDDASLPGSKKRSAITQDEDRPINKRAKPTTKSSATNLNSTNGSASVTKGCGTHGLTATFGPNTKNTSPQKRARNPSQGNVDCHGSPVPRGLEVPANATALETYSQQANLSSDRLVTQHTSNARSQRAKRQNVDAEPLDQHILPPSHQPEVMSSNTKIRPASPQKDSQAITGMAIGRVESNNLIIRDVAATPSTDPFTSSESARKELSKTRPYSNFTQKLFKEAGEVSVGLGHQAGGRNRPLVVGQAPKKQSSKRQPSWSSNDSNYTDVSAETTDTMRDIGIWRNALQPYQVDLFDELVTVSHRLMRSLIDRETAAREVVEDYRRRGTRLVAQMEELHTLLYKEHMDGLMQRKKKLKKELGKCCDQLQGVVTTVKAASHERQQRLQRRSDEAVKIRKLVHDWL</sequence>
<evidence type="ECO:0000256" key="3">
    <source>
        <dbReference type="PIRSR" id="PIRSR617939-1"/>
    </source>
</evidence>
<reference evidence="7 8" key="1">
    <citation type="journal article" date="2018" name="BMC Genomics">
        <title>Genomic evidence for intraspecific hybridization in a clonal and extremely halotolerant yeast.</title>
        <authorList>
            <person name="Gostincar C."/>
            <person name="Stajich J.E."/>
            <person name="Zupancic J."/>
            <person name="Zalar P."/>
            <person name="Gunde-Cimerman N."/>
        </authorList>
    </citation>
    <scope>NUCLEOTIDE SEQUENCE [LARGE SCALE GENOMIC DNA]</scope>
    <source>
        <strain evidence="7 8">EXF-2788</strain>
    </source>
</reference>
<feature type="compositionally biased region" description="Polar residues" evidence="5">
    <location>
        <begin position="1138"/>
        <end position="1154"/>
    </location>
</feature>
<feature type="compositionally biased region" description="Basic and acidic residues" evidence="5">
    <location>
        <begin position="222"/>
        <end position="232"/>
    </location>
</feature>
<dbReference type="EC" id="4.3.2.9" evidence="1"/>
<name>A0A3M7G5L1_HORWE</name>
<keyword evidence="2" id="KW-0456">Lyase</keyword>
<dbReference type="InterPro" id="IPR017939">
    <property type="entry name" value="G-Glutamylcylcotransferase"/>
</dbReference>
<feature type="compositionally biased region" description="Basic and acidic residues" evidence="5">
    <location>
        <begin position="585"/>
        <end position="596"/>
    </location>
</feature>
<protein>
    <recommendedName>
        <fullName evidence="1">gamma-glutamylcyclotransferase</fullName>
        <ecNumber evidence="1">4.3.2.9</ecNumber>
    </recommendedName>
</protein>
<dbReference type="VEuPathDB" id="FungiDB:BTJ68_06575"/>
<gene>
    <name evidence="7" type="ORF">D0861_00399</name>
</gene>
<organism evidence="7 8">
    <name type="scientific">Hortaea werneckii</name>
    <name type="common">Black yeast</name>
    <name type="synonym">Cladosporium werneckii</name>
    <dbReference type="NCBI Taxonomy" id="91943"/>
    <lineage>
        <taxon>Eukaryota</taxon>
        <taxon>Fungi</taxon>
        <taxon>Dikarya</taxon>
        <taxon>Ascomycota</taxon>
        <taxon>Pezizomycotina</taxon>
        <taxon>Dothideomycetes</taxon>
        <taxon>Dothideomycetidae</taxon>
        <taxon>Mycosphaerellales</taxon>
        <taxon>Teratosphaeriaceae</taxon>
        <taxon>Hortaea</taxon>
    </lineage>
</organism>
<evidence type="ECO:0000313" key="8">
    <source>
        <dbReference type="Proteomes" id="UP000268823"/>
    </source>
</evidence>
<feature type="binding site" evidence="4">
    <location>
        <begin position="61"/>
        <end position="66"/>
    </location>
    <ligand>
        <name>substrate</name>
    </ligand>
</feature>
<feature type="compositionally biased region" description="Basic and acidic residues" evidence="5">
    <location>
        <begin position="1019"/>
        <end position="1033"/>
    </location>
</feature>
<feature type="binding site" evidence="4">
    <location>
        <position position="244"/>
    </location>
    <ligand>
        <name>substrate</name>
    </ligand>
</feature>
<keyword evidence="6" id="KW-1133">Transmembrane helix</keyword>
<proteinExistence type="predicted"/>